<feature type="domain" description="Deoxynucleoside kinase" evidence="2">
    <location>
        <begin position="83"/>
        <end position="318"/>
    </location>
</feature>
<gene>
    <name evidence="4" type="primary">DGUOK</name>
</gene>
<protein>
    <submittedName>
        <fullName evidence="4">Deoxyguanosine kinase, mitochondrial</fullName>
    </submittedName>
</protein>
<accession>A0ABM5EPE8</accession>
<dbReference type="GeneID" id="110072086"/>
<evidence type="ECO:0000313" key="4">
    <source>
        <dbReference type="RefSeq" id="XP_072835008.1"/>
    </source>
</evidence>
<sequence>MAAAGAALEGRNSTERPKGREPLGRRKITSGFVPGLFCARAVRLRRLGVPGAGLYSLAALRMMMVMMAAAGARSLCWEAGKRLSVEGNIAVGKSTFVRLLRKAFPAWHLTPEPVSRWQKVQGDGPRQASSHSPGFGNLLQMIYQEPSRWSYTFQTYSCLSRLKAQLEPPPAKPPEGQDFVQVFERSVYSDRYVFAKNLFEIGHLADIEWVIYQDWHTFLLRAFEDRLDLHGFLYLRAPPEVCLERMRHRGRPEEREVPLHYLEQLHAQHESWLVTKTTPIHSERLRATPVLLLDVSKDFENDPSEQGKLLSQVKRFVESLSPEAFPSASAAAS</sequence>
<keyword evidence="3" id="KW-1185">Reference proteome</keyword>
<dbReference type="Pfam" id="PF01712">
    <property type="entry name" value="dNK"/>
    <property type="match status" value="1"/>
</dbReference>
<dbReference type="RefSeq" id="XP_072835008.1">
    <property type="nucleotide sequence ID" value="XM_072978907.1"/>
</dbReference>
<keyword evidence="4" id="KW-0418">Kinase</keyword>
<dbReference type="CDD" id="cd01673">
    <property type="entry name" value="dNK"/>
    <property type="match status" value="1"/>
</dbReference>
<dbReference type="InterPro" id="IPR050566">
    <property type="entry name" value="Deoxyribonucleoside_kinase"/>
</dbReference>
<evidence type="ECO:0000256" key="1">
    <source>
        <dbReference type="SAM" id="MobiDB-lite"/>
    </source>
</evidence>
<evidence type="ECO:0000259" key="2">
    <source>
        <dbReference type="Pfam" id="PF01712"/>
    </source>
</evidence>
<proteinExistence type="predicted"/>
<dbReference type="Gene3D" id="3.40.50.300">
    <property type="entry name" value="P-loop containing nucleotide triphosphate hydrolases"/>
    <property type="match status" value="1"/>
</dbReference>
<feature type="compositionally biased region" description="Basic and acidic residues" evidence="1">
    <location>
        <begin position="12"/>
        <end position="24"/>
    </location>
</feature>
<reference evidence="4" key="1">
    <citation type="submission" date="2025-08" db="UniProtKB">
        <authorList>
            <consortium name="RefSeq"/>
        </authorList>
    </citation>
    <scope>IDENTIFICATION</scope>
</reference>
<feature type="region of interest" description="Disordered" evidence="1">
    <location>
        <begin position="1"/>
        <end position="26"/>
    </location>
</feature>
<evidence type="ECO:0000313" key="3">
    <source>
        <dbReference type="Proteomes" id="UP001652642"/>
    </source>
</evidence>
<dbReference type="InterPro" id="IPR027417">
    <property type="entry name" value="P-loop_NTPase"/>
</dbReference>
<dbReference type="PANTHER" id="PTHR10513:SF8">
    <property type="entry name" value="DEOXYGUANOSINE KINASE, MITOCHONDRIAL"/>
    <property type="match status" value="1"/>
</dbReference>
<dbReference type="PANTHER" id="PTHR10513">
    <property type="entry name" value="DEOXYNUCLEOSIDE KINASE"/>
    <property type="match status" value="1"/>
</dbReference>
<keyword evidence="4" id="KW-0808">Transferase</keyword>
<name>A0ABM5EPE8_9SAUR</name>
<dbReference type="SUPFAM" id="SSF52540">
    <property type="entry name" value="P-loop containing nucleoside triphosphate hydrolases"/>
    <property type="match status" value="1"/>
</dbReference>
<dbReference type="Proteomes" id="UP001652642">
    <property type="component" value="Chromosome 8"/>
</dbReference>
<dbReference type="GO" id="GO:0016301">
    <property type="term" value="F:kinase activity"/>
    <property type="evidence" value="ECO:0007669"/>
    <property type="project" value="UniProtKB-KW"/>
</dbReference>
<organism evidence="3 4">
    <name type="scientific">Pogona vitticeps</name>
    <name type="common">central bearded dragon</name>
    <dbReference type="NCBI Taxonomy" id="103695"/>
    <lineage>
        <taxon>Eukaryota</taxon>
        <taxon>Metazoa</taxon>
        <taxon>Chordata</taxon>
        <taxon>Craniata</taxon>
        <taxon>Vertebrata</taxon>
        <taxon>Euteleostomi</taxon>
        <taxon>Lepidosauria</taxon>
        <taxon>Squamata</taxon>
        <taxon>Bifurcata</taxon>
        <taxon>Unidentata</taxon>
        <taxon>Episquamata</taxon>
        <taxon>Toxicofera</taxon>
        <taxon>Iguania</taxon>
        <taxon>Acrodonta</taxon>
        <taxon>Agamidae</taxon>
        <taxon>Amphibolurinae</taxon>
        <taxon>Pogona</taxon>
    </lineage>
</organism>
<dbReference type="InterPro" id="IPR031314">
    <property type="entry name" value="DNK_dom"/>
</dbReference>